<evidence type="ECO:0000313" key="2">
    <source>
        <dbReference type="Proteomes" id="UP000009229"/>
    </source>
</evidence>
<reference evidence="2" key="1">
    <citation type="submission" date="2011-05" db="EMBL/GenBank/DDBJ databases">
        <title>Complete sequence of Desulfotomaculum kuznetsovii DSM 6115.</title>
        <authorList>
            <person name="Lucas S."/>
            <person name="Han J."/>
            <person name="Lapidus A."/>
            <person name="Cheng J.-F."/>
            <person name="Goodwin L."/>
            <person name="Pitluck S."/>
            <person name="Peters L."/>
            <person name="Mikhailova N."/>
            <person name="Lu M."/>
            <person name="Saunders E."/>
            <person name="Han C."/>
            <person name="Tapia R."/>
            <person name="Land M."/>
            <person name="Hauser L."/>
            <person name="Kyrpides N."/>
            <person name="Ivanova N."/>
            <person name="Pagani I."/>
            <person name="Nazina T."/>
            <person name="Ivanova A."/>
            <person name="Parshina S."/>
            <person name="Kuever J."/>
            <person name="Muyzer G."/>
            <person name="Plugge C."/>
            <person name="Stams A."/>
            <person name="Woyke T."/>
        </authorList>
    </citation>
    <scope>NUCLEOTIDE SEQUENCE [LARGE SCALE GENOMIC DNA]</scope>
    <source>
        <strain evidence="2">DSM 6115 / VKM B-1805 / 17</strain>
    </source>
</reference>
<dbReference type="SUPFAM" id="SSF143880">
    <property type="entry name" value="NE0471 N-terminal domain-like"/>
    <property type="match status" value="1"/>
</dbReference>
<sequence>MFGQGVKSVLHAVRSAYPVGDRYLILEFDDGEYRVVDVRPFMVGPVFEPLKDRAFFRQVKVDAETGTVTWPNEADLDPDVLYAKSVPLVLPEEAFA</sequence>
<evidence type="ECO:0000313" key="1">
    <source>
        <dbReference type="EMBL" id="AEG15165.1"/>
    </source>
</evidence>
<organism evidence="1 2">
    <name type="scientific">Desulfofundulus kuznetsovii (strain DSM 6115 / VKM B-1805 / 17)</name>
    <name type="common">Desulfotomaculum kuznetsovii</name>
    <dbReference type="NCBI Taxonomy" id="760568"/>
    <lineage>
        <taxon>Bacteria</taxon>
        <taxon>Bacillati</taxon>
        <taxon>Bacillota</taxon>
        <taxon>Clostridia</taxon>
        <taxon>Eubacteriales</taxon>
        <taxon>Peptococcaceae</taxon>
        <taxon>Desulfofundulus</taxon>
    </lineage>
</organism>
<gene>
    <name evidence="1" type="ordered locus">Desku_1585</name>
</gene>
<dbReference type="KEGG" id="dku:Desku_1585"/>
<evidence type="ECO:0008006" key="3">
    <source>
        <dbReference type="Google" id="ProtNLM"/>
    </source>
</evidence>
<name>A0AAU8PB16_DESK7</name>
<proteinExistence type="predicted"/>
<dbReference type="Gene3D" id="3.30.2020.10">
    <property type="entry name" value="NE0471-like N-terminal domain"/>
    <property type="match status" value="1"/>
</dbReference>
<dbReference type="InterPro" id="IPR036782">
    <property type="entry name" value="NE0471-like_N"/>
</dbReference>
<dbReference type="InterPro" id="IPR018841">
    <property type="entry name" value="DUF2442"/>
</dbReference>
<dbReference type="EMBL" id="CP002770">
    <property type="protein sequence ID" value="AEG15165.1"/>
    <property type="molecule type" value="Genomic_DNA"/>
</dbReference>
<dbReference type="RefSeq" id="WP_013822680.1">
    <property type="nucleotide sequence ID" value="NC_015573.1"/>
</dbReference>
<dbReference type="Proteomes" id="UP000009229">
    <property type="component" value="Chromosome"/>
</dbReference>
<dbReference type="Pfam" id="PF10387">
    <property type="entry name" value="DUF2442"/>
    <property type="match status" value="1"/>
</dbReference>
<protein>
    <recommendedName>
        <fullName evidence="3">DUF2442 domain-containing protein</fullName>
    </recommendedName>
</protein>
<keyword evidence="2" id="KW-1185">Reference proteome</keyword>
<accession>A0AAU8PB16</accession>
<dbReference type="AlphaFoldDB" id="A0AAU8PB16"/>